<evidence type="ECO:0000313" key="4">
    <source>
        <dbReference type="Proteomes" id="UP000680638"/>
    </source>
</evidence>
<keyword evidence="4" id="KW-1185">Reference proteome</keyword>
<dbReference type="Proteomes" id="UP000680638">
    <property type="component" value="Unassembled WGS sequence"/>
</dbReference>
<keyword evidence="2" id="KW-0472">Membrane</keyword>
<proteinExistence type="predicted"/>
<keyword evidence="2" id="KW-1133">Transmembrane helix</keyword>
<dbReference type="RefSeq" id="WP_212948218.1">
    <property type="nucleotide sequence ID" value="NZ_BORW01000003.1"/>
</dbReference>
<sequence>MTKRKRRNDFALPQVAVLFLILFFGPALFPPPASANYFNDFYNGVEKFSGLPGEVNELKESYRQTLDELDRAKESAKAFEEQNAELVQQNRQLAETVNELKKQSDLKDAKARKFKTMLIAVILLVAGYFIGIRVLRFLMRRSNRRVRR</sequence>
<keyword evidence="1" id="KW-0175">Coiled coil</keyword>
<keyword evidence="2" id="KW-0812">Transmembrane</keyword>
<feature type="coiled-coil region" evidence="1">
    <location>
        <begin position="55"/>
        <end position="106"/>
    </location>
</feature>
<reference evidence="3 4" key="1">
    <citation type="submission" date="2021-03" db="EMBL/GenBank/DDBJ databases">
        <title>Antimicrobial resistance genes in bacteria isolated from Japanese honey, and their potential for conferring macrolide and lincosamide resistance in the American foulbrood pathogen Paenibacillus larvae.</title>
        <authorList>
            <person name="Okamoto M."/>
            <person name="Kumagai M."/>
            <person name="Kanamori H."/>
            <person name="Takamatsu D."/>
        </authorList>
    </citation>
    <scope>NUCLEOTIDE SEQUENCE [LARGE SCALE GENOMIC DNA]</scope>
    <source>
        <strain evidence="3 4">J21TS3</strain>
    </source>
</reference>
<feature type="transmembrane region" description="Helical" evidence="2">
    <location>
        <begin position="117"/>
        <end position="138"/>
    </location>
</feature>
<accession>A0ABQ4LU52</accession>
<comment type="caution">
    <text evidence="3">The sequence shown here is derived from an EMBL/GenBank/DDBJ whole genome shotgun (WGS) entry which is preliminary data.</text>
</comment>
<evidence type="ECO:0000256" key="1">
    <source>
        <dbReference type="SAM" id="Coils"/>
    </source>
</evidence>
<evidence type="ECO:0000313" key="3">
    <source>
        <dbReference type="EMBL" id="GIO66286.1"/>
    </source>
</evidence>
<gene>
    <name evidence="3" type="ORF">J21TS3_11070</name>
</gene>
<organism evidence="3 4">
    <name type="scientific">Paenibacillus cookii</name>
    <dbReference type="NCBI Taxonomy" id="157839"/>
    <lineage>
        <taxon>Bacteria</taxon>
        <taxon>Bacillati</taxon>
        <taxon>Bacillota</taxon>
        <taxon>Bacilli</taxon>
        <taxon>Bacillales</taxon>
        <taxon>Paenibacillaceae</taxon>
        <taxon>Paenibacillus</taxon>
    </lineage>
</organism>
<protein>
    <submittedName>
        <fullName evidence="3">Uncharacterized protein</fullName>
    </submittedName>
</protein>
<name>A0ABQ4LU52_9BACL</name>
<evidence type="ECO:0000256" key="2">
    <source>
        <dbReference type="SAM" id="Phobius"/>
    </source>
</evidence>
<dbReference type="EMBL" id="BORW01000003">
    <property type="protein sequence ID" value="GIO66286.1"/>
    <property type="molecule type" value="Genomic_DNA"/>
</dbReference>